<dbReference type="GO" id="GO:0001228">
    <property type="term" value="F:DNA-binding transcription activator activity, RNA polymerase II-specific"/>
    <property type="evidence" value="ECO:0007669"/>
    <property type="project" value="TreeGrafter"/>
</dbReference>
<evidence type="ECO:0000313" key="12">
    <source>
        <dbReference type="Proteomes" id="UP000002605"/>
    </source>
</evidence>
<dbReference type="Proteomes" id="UP000002605">
    <property type="component" value="Chromosome 5"/>
</dbReference>
<dbReference type="PANTHER" id="PTHR31944:SF131">
    <property type="entry name" value="HEME-RESPONSIVE ZINC FINGER TRANSCRIPTION FACTOR HAP1"/>
    <property type="match status" value="1"/>
</dbReference>
<dbReference type="OrthoDB" id="2943660at2759"/>
<evidence type="ECO:0000256" key="6">
    <source>
        <dbReference type="ARBA" id="ARBA00023242"/>
    </source>
</evidence>
<feature type="region of interest" description="Disordered" evidence="7">
    <location>
        <begin position="1"/>
        <end position="27"/>
    </location>
</feature>
<evidence type="ECO:0000256" key="5">
    <source>
        <dbReference type="ARBA" id="ARBA00023163"/>
    </source>
</evidence>
<keyword evidence="1" id="KW-0479">Metal-binding</keyword>
<proteinExistence type="predicted"/>
<dbReference type="GO" id="GO:0000978">
    <property type="term" value="F:RNA polymerase II cis-regulatory region sequence-specific DNA binding"/>
    <property type="evidence" value="ECO:0007669"/>
    <property type="project" value="TreeGrafter"/>
</dbReference>
<evidence type="ECO:0000256" key="1">
    <source>
        <dbReference type="ARBA" id="ARBA00022723"/>
    </source>
</evidence>
<dbReference type="EMBL" id="FM992692">
    <property type="protein sequence ID" value="CAX41688.1"/>
    <property type="molecule type" value="Genomic_DNA"/>
</dbReference>
<dbReference type="Gene3D" id="4.10.240.10">
    <property type="entry name" value="Zn(2)-C6 fungal-type DNA-binding domain"/>
    <property type="match status" value="1"/>
</dbReference>
<keyword evidence="2" id="KW-0862">Zinc</keyword>
<keyword evidence="8" id="KW-0472">Membrane</keyword>
<dbReference type="KEGG" id="cdu:CD36_53110"/>
<dbReference type="RefSeq" id="XP_002420606.1">
    <property type="nucleotide sequence ID" value="XM_002420561.1"/>
</dbReference>
<dbReference type="SMART" id="SM00066">
    <property type="entry name" value="GAL4"/>
    <property type="match status" value="1"/>
</dbReference>
<evidence type="ECO:0000256" key="2">
    <source>
        <dbReference type="ARBA" id="ARBA00022833"/>
    </source>
</evidence>
<dbReference type="eggNOG" id="ENOG502QRPQ">
    <property type="taxonomic scope" value="Eukaryota"/>
</dbReference>
<keyword evidence="3" id="KW-0805">Transcription regulation</keyword>
<keyword evidence="4" id="KW-0238">DNA-binding</keyword>
<feature type="transmembrane region" description="Helical" evidence="8">
    <location>
        <begin position="231"/>
        <end position="249"/>
    </location>
</feature>
<keyword evidence="8" id="KW-1133">Transmembrane helix</keyword>
<dbReference type="GeneID" id="8048483"/>
<dbReference type="InterPro" id="IPR036864">
    <property type="entry name" value="Zn2-C6_fun-type_DNA-bd_sf"/>
</dbReference>
<evidence type="ECO:0000313" key="11">
    <source>
        <dbReference type="EMBL" id="CAX41688.1"/>
    </source>
</evidence>
<dbReference type="SUPFAM" id="SSF57701">
    <property type="entry name" value="Zn2/Cys6 DNA-binding domain"/>
    <property type="match status" value="1"/>
</dbReference>
<reference evidence="11 12" key="1">
    <citation type="journal article" date="2009" name="Genome Res.">
        <title>Comparative genomics of the fungal pathogens Candida dubliniensis and Candida albicans.</title>
        <authorList>
            <person name="Jackson A.P."/>
            <person name="Gamble J.A."/>
            <person name="Yeomans T."/>
            <person name="Moran G.P."/>
            <person name="Saunders D."/>
            <person name="Harris D."/>
            <person name="Aslett M."/>
            <person name="Barrell J.F."/>
            <person name="Butler G."/>
            <person name="Citiulo F."/>
            <person name="Coleman D.C."/>
            <person name="de Groot P.W.J."/>
            <person name="Goodwin T.J."/>
            <person name="Quail M.A."/>
            <person name="McQuillan J."/>
            <person name="Munro C.A."/>
            <person name="Pain A."/>
            <person name="Poulter R.T."/>
            <person name="Rajandream M.A."/>
            <person name="Renauld H."/>
            <person name="Spiering M.J."/>
            <person name="Tivey A."/>
            <person name="Gow N.A.R."/>
            <person name="Barrell B."/>
            <person name="Sullivan D.J."/>
            <person name="Berriman M."/>
        </authorList>
    </citation>
    <scope>NUCLEOTIDE SEQUENCE [LARGE SCALE GENOMIC DNA]</scope>
    <source>
        <strain evidence="12">CD36 / ATCC MYA-646 / CBS 7987 / NCPF 3949 / NRRL Y-17841</strain>
    </source>
</reference>
<dbReference type="AlphaFoldDB" id="B9WHP4"/>
<evidence type="ECO:0000259" key="9">
    <source>
        <dbReference type="PROSITE" id="PS50048"/>
    </source>
</evidence>
<dbReference type="PANTHER" id="PTHR31944">
    <property type="entry name" value="HEME-RESPONSIVE ZINC FINGER TRANSCRIPTION FACTOR HAP1"/>
    <property type="match status" value="1"/>
</dbReference>
<dbReference type="GO" id="GO:0008270">
    <property type="term" value="F:zinc ion binding"/>
    <property type="evidence" value="ECO:0007669"/>
    <property type="project" value="InterPro"/>
</dbReference>
<dbReference type="CGD" id="CAL0000165253">
    <property type="gene designation" value="Cd36_53110"/>
</dbReference>
<dbReference type="InterPro" id="IPR051430">
    <property type="entry name" value="Fungal_TF_Env_Response"/>
</dbReference>
<dbReference type="Pfam" id="PF00172">
    <property type="entry name" value="Zn_clus"/>
    <property type="match status" value="1"/>
</dbReference>
<evidence type="ECO:0000256" key="8">
    <source>
        <dbReference type="SAM" id="Phobius"/>
    </source>
</evidence>
<feature type="transmembrane region" description="Helical" evidence="8">
    <location>
        <begin position="380"/>
        <end position="400"/>
    </location>
</feature>
<dbReference type="CDD" id="cd00067">
    <property type="entry name" value="GAL4"/>
    <property type="match status" value="1"/>
</dbReference>
<dbReference type="HOGENOM" id="CLU_477328_0_0_1"/>
<evidence type="ECO:0000256" key="4">
    <source>
        <dbReference type="ARBA" id="ARBA00023125"/>
    </source>
</evidence>
<sequence>MSIPNNNIFIASSNSSGNSNLTQKNSKKKRNRLSLNCFNCKTRKIKCNRQRPCLSCIKKKLKCEYQRQQWLASPNNENNGIFQIQQLNSHNENSKITTSHEISNEDKNYQIQQQQQQQQQQTSELSQIQLLNDILKDSIKNQFHGNRNRDRNGNIENIELKKYIITDLFQYFIKYYYHKNFLKNLKSNLGLSDRPQEISKFESLLLEFEIYIDEKYSIINEYEIKMKFKDYINMKMILYMIYFYYYLYYEKKKKQLQLQLQLQQSLSYSYLKKILGSCINEFIPYLFELIINQNHNKLNDLQQTLGDTDKHTDKDHIVNPMIIIFKTVIPKVMMINFEILIRLNSSIYKLRYLNPHHNENLRDDFEYRLKFAKLNKLTQIYKKILEISLLIIAIIIIFKLNQKYDYQQKIKESYNINYILKQVFTDNTIPSNQTEYYYNNCMFNELSNDEINEITKILEVGLKKYTELKNKLGINTNFEDEHEDEHEDKHEHKHEEFHEAMRNHCLIELTSLIPVSNSSNLQQQQSLSFDDEEQDFNIMNNMDIDKFWSLMVQIKNKNKNNINDERSTNTN</sequence>
<keyword evidence="5" id="KW-0804">Transcription</keyword>
<keyword evidence="12" id="KW-1185">Reference proteome</keyword>
<evidence type="ECO:0000256" key="3">
    <source>
        <dbReference type="ARBA" id="ARBA00023015"/>
    </source>
</evidence>
<dbReference type="PROSITE" id="PS50048">
    <property type="entry name" value="ZN2_CY6_FUNGAL_2"/>
    <property type="match status" value="1"/>
</dbReference>
<name>B9WHP4_CANDC</name>
<evidence type="ECO:0000256" key="7">
    <source>
        <dbReference type="SAM" id="MobiDB-lite"/>
    </source>
</evidence>
<dbReference type="VEuPathDB" id="FungiDB:CD36_53110"/>
<keyword evidence="6" id="KW-0539">Nucleus</keyword>
<evidence type="ECO:0000313" key="10">
    <source>
        <dbReference type="CGD" id="CAL0000165253"/>
    </source>
</evidence>
<gene>
    <name evidence="10" type="ordered locus">Cd36_53110</name>
    <name evidence="11" type="ORF">CD36_53110</name>
</gene>
<dbReference type="InterPro" id="IPR001138">
    <property type="entry name" value="Zn2Cys6_DnaBD"/>
</dbReference>
<organism evidence="11 12">
    <name type="scientific">Candida dubliniensis (strain CD36 / ATCC MYA-646 / CBS 7987 / NCPF 3949 / NRRL Y-17841)</name>
    <name type="common">Yeast</name>
    <dbReference type="NCBI Taxonomy" id="573826"/>
    <lineage>
        <taxon>Eukaryota</taxon>
        <taxon>Fungi</taxon>
        <taxon>Dikarya</taxon>
        <taxon>Ascomycota</taxon>
        <taxon>Saccharomycotina</taxon>
        <taxon>Pichiomycetes</taxon>
        <taxon>Debaryomycetaceae</taxon>
        <taxon>Candida/Lodderomyces clade</taxon>
        <taxon>Candida</taxon>
    </lineage>
</organism>
<protein>
    <submittedName>
        <fullName evidence="11">Fungus-specific zinc cluster transcription factor, putative</fullName>
    </submittedName>
</protein>
<feature type="domain" description="Zn(2)-C6 fungal-type" evidence="9">
    <location>
        <begin position="36"/>
        <end position="65"/>
    </location>
</feature>
<feature type="compositionally biased region" description="Low complexity" evidence="7">
    <location>
        <begin position="1"/>
        <end position="20"/>
    </location>
</feature>
<dbReference type="GO" id="GO:0005634">
    <property type="term" value="C:nucleus"/>
    <property type="evidence" value="ECO:0007669"/>
    <property type="project" value="TreeGrafter"/>
</dbReference>
<accession>B9WHP4</accession>
<keyword evidence="8" id="KW-0812">Transmembrane</keyword>